<keyword evidence="2" id="KW-0012">Acyltransferase</keyword>
<protein>
    <submittedName>
        <fullName evidence="4">Acetyltransferase (GNAT) family protein</fullName>
    </submittedName>
</protein>
<evidence type="ECO:0000259" key="3">
    <source>
        <dbReference type="PROSITE" id="PS51186"/>
    </source>
</evidence>
<evidence type="ECO:0000313" key="5">
    <source>
        <dbReference type="Proteomes" id="UP000199019"/>
    </source>
</evidence>
<dbReference type="InterPro" id="IPR000182">
    <property type="entry name" value="GNAT_dom"/>
</dbReference>
<dbReference type="STRING" id="587636.SAMN05216199_4098"/>
<dbReference type="PANTHER" id="PTHR43877">
    <property type="entry name" value="AMINOALKYLPHOSPHONATE N-ACETYLTRANSFERASE-RELATED-RELATED"/>
    <property type="match status" value="1"/>
</dbReference>
<dbReference type="Proteomes" id="UP000199019">
    <property type="component" value="Unassembled WGS sequence"/>
</dbReference>
<dbReference type="RefSeq" id="WP_177180453.1">
    <property type="nucleotide sequence ID" value="NZ_FOHB01000009.1"/>
</dbReference>
<dbReference type="InterPro" id="IPR016181">
    <property type="entry name" value="Acyl_CoA_acyltransferase"/>
</dbReference>
<dbReference type="SUPFAM" id="SSF55729">
    <property type="entry name" value="Acyl-CoA N-acyltransferases (Nat)"/>
    <property type="match status" value="2"/>
</dbReference>
<evidence type="ECO:0000313" key="4">
    <source>
        <dbReference type="EMBL" id="SES47529.1"/>
    </source>
</evidence>
<dbReference type="CDD" id="cd04301">
    <property type="entry name" value="NAT_SF"/>
    <property type="match status" value="1"/>
</dbReference>
<dbReference type="EMBL" id="FOHB01000009">
    <property type="protein sequence ID" value="SES47529.1"/>
    <property type="molecule type" value="Genomic_DNA"/>
</dbReference>
<gene>
    <name evidence="4" type="ORF">SAMN05216199_4098</name>
</gene>
<name>A0A1H9XND7_9MICO</name>
<dbReference type="AlphaFoldDB" id="A0A1H9XND7"/>
<proteinExistence type="predicted"/>
<organism evidence="4 5">
    <name type="scientific">Pedococcus cremeus</name>
    <dbReference type="NCBI Taxonomy" id="587636"/>
    <lineage>
        <taxon>Bacteria</taxon>
        <taxon>Bacillati</taxon>
        <taxon>Actinomycetota</taxon>
        <taxon>Actinomycetes</taxon>
        <taxon>Micrococcales</taxon>
        <taxon>Intrasporangiaceae</taxon>
        <taxon>Pedococcus</taxon>
    </lineage>
</organism>
<reference evidence="5" key="1">
    <citation type="submission" date="2016-10" db="EMBL/GenBank/DDBJ databases">
        <authorList>
            <person name="Varghese N."/>
            <person name="Submissions S."/>
        </authorList>
    </citation>
    <scope>NUCLEOTIDE SEQUENCE [LARGE SCALE GENOMIC DNA]</scope>
    <source>
        <strain evidence="5">CGMCC 1.6963</strain>
    </source>
</reference>
<keyword evidence="5" id="KW-1185">Reference proteome</keyword>
<dbReference type="GO" id="GO:0016747">
    <property type="term" value="F:acyltransferase activity, transferring groups other than amino-acyl groups"/>
    <property type="evidence" value="ECO:0007669"/>
    <property type="project" value="InterPro"/>
</dbReference>
<sequence>MVSLLPVSGLDDSQRDLFAGYVEVYAASGRSLFGDDHAAWGADELRVLEAKPDRRTLNVAAVGSDDTVVGAASVVLRLRDNPRAGFISLAVHPEHRRRGVGSRLLAWVEEQARQAGRSIFIVETEWRDRDTDSHGEGFAARHGYQPVQHTLRSTLRLPLDRAALADLERGSGHYALETSVDGIPDAWLENRAELQRRMSTDAPLGELQLEEEDWDAERVLDQYATILAMGRRVVETVARHLPSGRLVGYTQVQVSPETPTLGYQQDTLVVKEHRGHALGLRLKAANTAAVIEHLPQVTAIRTWNADDNTHMLAVNRRLGYEVDAHLCEWQKVLG</sequence>
<dbReference type="Gene3D" id="3.40.630.30">
    <property type="match status" value="1"/>
</dbReference>
<evidence type="ECO:0000256" key="1">
    <source>
        <dbReference type="ARBA" id="ARBA00022679"/>
    </source>
</evidence>
<keyword evidence="1 4" id="KW-0808">Transferase</keyword>
<evidence type="ECO:0000256" key="2">
    <source>
        <dbReference type="ARBA" id="ARBA00023315"/>
    </source>
</evidence>
<dbReference type="Pfam" id="PF00583">
    <property type="entry name" value="Acetyltransf_1"/>
    <property type="match status" value="1"/>
</dbReference>
<dbReference type="PROSITE" id="PS51186">
    <property type="entry name" value="GNAT"/>
    <property type="match status" value="1"/>
</dbReference>
<accession>A0A1H9XND7</accession>
<feature type="domain" description="N-acetyltransferase" evidence="3">
    <location>
        <begin position="12"/>
        <end position="160"/>
    </location>
</feature>
<dbReference type="InterPro" id="IPR050832">
    <property type="entry name" value="Bact_Acetyltransf"/>
</dbReference>